<dbReference type="GO" id="GO:0042391">
    <property type="term" value="P:regulation of membrane potential"/>
    <property type="evidence" value="ECO:0007669"/>
    <property type="project" value="TreeGrafter"/>
</dbReference>
<feature type="region of interest" description="Disordered" evidence="3">
    <location>
        <begin position="125"/>
        <end position="216"/>
    </location>
</feature>
<dbReference type="GO" id="GO:0042734">
    <property type="term" value="C:presynaptic membrane"/>
    <property type="evidence" value="ECO:0007669"/>
    <property type="project" value="TreeGrafter"/>
</dbReference>
<dbReference type="Gene3D" id="2.60.40.150">
    <property type="entry name" value="C2 domain"/>
    <property type="match status" value="1"/>
</dbReference>
<dbReference type="SUPFAM" id="SSF49562">
    <property type="entry name" value="C2 domain (Calcium/lipid-binding domain, CaLB)"/>
    <property type="match status" value="1"/>
</dbReference>
<dbReference type="Gene3D" id="2.30.42.10">
    <property type="match status" value="1"/>
</dbReference>
<evidence type="ECO:0000256" key="2">
    <source>
        <dbReference type="ARBA" id="ARBA00034103"/>
    </source>
</evidence>
<dbReference type="PROSITE" id="PS50004">
    <property type="entry name" value="C2"/>
    <property type="match status" value="1"/>
</dbReference>
<evidence type="ECO:0000256" key="1">
    <source>
        <dbReference type="ARBA" id="ARBA00023018"/>
    </source>
</evidence>
<comment type="caution">
    <text evidence="6">The sequence shown here is derived from an EMBL/GenBank/DDBJ whole genome shotgun (WGS) entry which is preliminary data.</text>
</comment>
<dbReference type="PANTHER" id="PTHR12157">
    <property type="entry name" value="REGULATING SYNAPTIC MEMBRANE EXOCYTOSIS PROTEIN"/>
    <property type="match status" value="1"/>
</dbReference>
<evidence type="ECO:0000259" key="4">
    <source>
        <dbReference type="PROSITE" id="PS50004"/>
    </source>
</evidence>
<dbReference type="GO" id="GO:0050806">
    <property type="term" value="P:positive regulation of synaptic transmission"/>
    <property type="evidence" value="ECO:0007669"/>
    <property type="project" value="TreeGrafter"/>
</dbReference>
<dbReference type="GO" id="GO:0048791">
    <property type="term" value="P:calcium ion-regulated exocytosis of neurotransmitter"/>
    <property type="evidence" value="ECO:0007669"/>
    <property type="project" value="TreeGrafter"/>
</dbReference>
<feature type="compositionally biased region" description="Pro residues" evidence="3">
    <location>
        <begin position="364"/>
        <end position="378"/>
    </location>
</feature>
<protein>
    <submittedName>
        <fullName evidence="6">Regulating synaptic membrane exocytosis protein 2</fullName>
    </submittedName>
</protein>
<gene>
    <name evidence="6" type="ORF">C7M84_006954</name>
</gene>
<dbReference type="GO" id="GO:0044325">
    <property type="term" value="F:transmembrane transporter binding"/>
    <property type="evidence" value="ECO:0007669"/>
    <property type="project" value="TreeGrafter"/>
</dbReference>
<dbReference type="AlphaFoldDB" id="A0A423TDN9"/>
<reference evidence="6 7" key="2">
    <citation type="submission" date="2019-01" db="EMBL/GenBank/DDBJ databases">
        <title>The decoding of complex shrimp genome reveals the adaptation for benthos swimmer, frequently molting mechanism and breeding impact on genome.</title>
        <authorList>
            <person name="Sun Y."/>
            <person name="Gao Y."/>
            <person name="Yu Y."/>
        </authorList>
    </citation>
    <scope>NUCLEOTIDE SEQUENCE [LARGE SCALE GENOMIC DNA]</scope>
    <source>
        <tissue evidence="6">Muscle</tissue>
    </source>
</reference>
<dbReference type="InterPro" id="IPR001478">
    <property type="entry name" value="PDZ"/>
</dbReference>
<organism evidence="6 7">
    <name type="scientific">Penaeus vannamei</name>
    <name type="common">Whiteleg shrimp</name>
    <name type="synonym">Litopenaeus vannamei</name>
    <dbReference type="NCBI Taxonomy" id="6689"/>
    <lineage>
        <taxon>Eukaryota</taxon>
        <taxon>Metazoa</taxon>
        <taxon>Ecdysozoa</taxon>
        <taxon>Arthropoda</taxon>
        <taxon>Crustacea</taxon>
        <taxon>Multicrustacea</taxon>
        <taxon>Malacostraca</taxon>
        <taxon>Eumalacostraca</taxon>
        <taxon>Eucarida</taxon>
        <taxon>Decapoda</taxon>
        <taxon>Dendrobranchiata</taxon>
        <taxon>Penaeoidea</taxon>
        <taxon>Penaeidae</taxon>
        <taxon>Penaeus</taxon>
    </lineage>
</organism>
<feature type="compositionally biased region" description="Low complexity" evidence="3">
    <location>
        <begin position="188"/>
        <end position="199"/>
    </location>
</feature>
<sequence length="543" mass="60774">MDQYPGPGLGEPGGPRREKHYHRDYRLPKDEIRDYGLGNHRDLESFPRDLADKYRDRYNQYLNRLERTHHNQVSEDYCDNRATDSRNYTERRKKTVRFNSEGWDTLDEDMEPSVDPRWTSASSVYYEDDLPRPPPMGGVGMTRDPAGPRRGLPWSGGREPSFPAARKELWEVERQESQDSQTKDSGIDSGTSSNFNSSEDSSKGEVPRVYRHPVSWQPSQDGTRMIGHMILNKCIKGEVGPTFSAAILGLKVGGGQILESGKIGALIEKVKKGSIADTVGHLRPGDEVLEWNGRSLQGKTFEEVYDIISESRQEPQVELIVSRQLSDVGRQPARRYTVGGLASRGDSYDPRRCPSRGATAGPATPFPPLPRTPFPSPSPTRTLPLPTRTPSPPPTPNLTGDGPSVQDDWWFGGSLPSALIPLAPSACMLKLWFEPANQQLVVTIVSAVDLPPRATGHPRNPYAKMFLLPDRSEKSKRRTKPITNSLDPRWNQTFSYCPLRRAELKYRSLEITVWDYDRYGANDFLGEVSTSAAVLAGLATEKK</sequence>
<dbReference type="EMBL" id="QCYY01001879">
    <property type="protein sequence ID" value="ROT74542.1"/>
    <property type="molecule type" value="Genomic_DNA"/>
</dbReference>
<evidence type="ECO:0000313" key="6">
    <source>
        <dbReference type="EMBL" id="ROT74542.1"/>
    </source>
</evidence>
<dbReference type="InterPro" id="IPR000008">
    <property type="entry name" value="C2_dom"/>
</dbReference>
<dbReference type="OrthoDB" id="420032at2759"/>
<reference evidence="6 7" key="1">
    <citation type="submission" date="2018-04" db="EMBL/GenBank/DDBJ databases">
        <authorList>
            <person name="Zhang X."/>
            <person name="Yuan J."/>
            <person name="Li F."/>
            <person name="Xiang J."/>
        </authorList>
    </citation>
    <scope>NUCLEOTIDE SEQUENCE [LARGE SCALE GENOMIC DNA]</scope>
    <source>
        <tissue evidence="6">Muscle</tissue>
    </source>
</reference>
<evidence type="ECO:0000313" key="7">
    <source>
        <dbReference type="Proteomes" id="UP000283509"/>
    </source>
</evidence>
<feature type="region of interest" description="Disordered" evidence="3">
    <location>
        <begin position="336"/>
        <end position="403"/>
    </location>
</feature>
<dbReference type="CDD" id="cd06714">
    <property type="entry name" value="PDZ_RIM-like"/>
    <property type="match status" value="1"/>
</dbReference>
<evidence type="ECO:0000256" key="3">
    <source>
        <dbReference type="SAM" id="MobiDB-lite"/>
    </source>
</evidence>
<name>A0A423TDN9_PENVA</name>
<dbReference type="GO" id="GO:0031267">
    <property type="term" value="F:small GTPase binding"/>
    <property type="evidence" value="ECO:0007669"/>
    <property type="project" value="InterPro"/>
</dbReference>
<feature type="domain" description="PDZ" evidence="5">
    <location>
        <begin position="228"/>
        <end position="323"/>
    </location>
</feature>
<comment type="subcellular location">
    <subcellularLocation>
        <location evidence="2">Synapse</location>
    </subcellularLocation>
</comment>
<dbReference type="InterPro" id="IPR036034">
    <property type="entry name" value="PDZ_sf"/>
</dbReference>
<dbReference type="SMART" id="SM00228">
    <property type="entry name" value="PDZ"/>
    <property type="match status" value="1"/>
</dbReference>
<dbReference type="Pfam" id="PF00168">
    <property type="entry name" value="C2"/>
    <property type="match status" value="1"/>
</dbReference>
<dbReference type="Proteomes" id="UP000283509">
    <property type="component" value="Unassembled WGS sequence"/>
</dbReference>
<proteinExistence type="predicted"/>
<dbReference type="PROSITE" id="PS50106">
    <property type="entry name" value="PDZ"/>
    <property type="match status" value="1"/>
</dbReference>
<dbReference type="STRING" id="6689.A0A423TDN9"/>
<keyword evidence="1" id="KW-0770">Synapse</keyword>
<evidence type="ECO:0000259" key="5">
    <source>
        <dbReference type="PROSITE" id="PS50106"/>
    </source>
</evidence>
<dbReference type="GO" id="GO:0048167">
    <property type="term" value="P:regulation of synaptic plasticity"/>
    <property type="evidence" value="ECO:0007669"/>
    <property type="project" value="TreeGrafter"/>
</dbReference>
<dbReference type="InterPro" id="IPR035892">
    <property type="entry name" value="C2_domain_sf"/>
</dbReference>
<dbReference type="Pfam" id="PF00595">
    <property type="entry name" value="PDZ"/>
    <property type="match status" value="1"/>
</dbReference>
<feature type="compositionally biased region" description="Pro residues" evidence="3">
    <location>
        <begin position="387"/>
        <end position="396"/>
    </location>
</feature>
<keyword evidence="7" id="KW-1185">Reference proteome</keyword>
<dbReference type="FunFam" id="2.30.42.10:FF:000003">
    <property type="entry name" value="Regulating synaptic membrane exocytosis protein 1, putative"/>
    <property type="match status" value="1"/>
</dbReference>
<dbReference type="SUPFAM" id="SSF50156">
    <property type="entry name" value="PDZ domain-like"/>
    <property type="match status" value="1"/>
</dbReference>
<dbReference type="InterPro" id="IPR039032">
    <property type="entry name" value="Rim-like"/>
</dbReference>
<feature type="region of interest" description="Disordered" evidence="3">
    <location>
        <begin position="1"/>
        <end position="27"/>
    </location>
</feature>
<dbReference type="PANTHER" id="PTHR12157:SF21">
    <property type="entry name" value="RAB3 INTERACTING MOLECULE, ISOFORM F"/>
    <property type="match status" value="1"/>
</dbReference>
<feature type="compositionally biased region" description="Basic and acidic residues" evidence="3">
    <location>
        <begin position="165"/>
        <end position="186"/>
    </location>
</feature>
<accession>A0A423TDN9</accession>
<feature type="domain" description="C2" evidence="4">
    <location>
        <begin position="416"/>
        <end position="543"/>
    </location>
</feature>
<dbReference type="GO" id="GO:0048788">
    <property type="term" value="C:cytoskeleton of presynaptic active zone"/>
    <property type="evidence" value="ECO:0007669"/>
    <property type="project" value="TreeGrafter"/>
</dbReference>
<dbReference type="SMART" id="SM00239">
    <property type="entry name" value="C2"/>
    <property type="match status" value="1"/>
</dbReference>